<dbReference type="Pfam" id="PF01841">
    <property type="entry name" value="Transglut_core"/>
    <property type="match status" value="1"/>
</dbReference>
<dbReference type="InterPro" id="IPR038765">
    <property type="entry name" value="Papain-like_cys_pep_sf"/>
</dbReference>
<feature type="transmembrane region" description="Helical" evidence="2">
    <location>
        <begin position="219"/>
        <end position="239"/>
    </location>
</feature>
<dbReference type="AlphaFoldDB" id="A0A4Q1REE0"/>
<feature type="transmembrane region" description="Helical" evidence="2">
    <location>
        <begin position="94"/>
        <end position="115"/>
    </location>
</feature>
<dbReference type="InterPro" id="IPR052901">
    <property type="entry name" value="Bact_TGase-like"/>
</dbReference>
<evidence type="ECO:0000313" key="4">
    <source>
        <dbReference type="EMBL" id="RXS73858.1"/>
    </source>
</evidence>
<dbReference type="RefSeq" id="WP_129256732.1">
    <property type="nucleotide sequence ID" value="NZ_SDKC01000001.1"/>
</dbReference>
<protein>
    <submittedName>
        <fullName evidence="4">Transglutaminase domain-containing protein</fullName>
    </submittedName>
</protein>
<feature type="transmembrane region" description="Helical" evidence="2">
    <location>
        <begin position="60"/>
        <end position="82"/>
    </location>
</feature>
<keyword evidence="5" id="KW-1185">Reference proteome</keyword>
<feature type="domain" description="Transglutaminase-like" evidence="3">
    <location>
        <begin position="501"/>
        <end position="576"/>
    </location>
</feature>
<dbReference type="Proteomes" id="UP000290106">
    <property type="component" value="Unassembled WGS sequence"/>
</dbReference>
<gene>
    <name evidence="4" type="ORF">ETP43_00380</name>
</gene>
<evidence type="ECO:0000256" key="2">
    <source>
        <dbReference type="SAM" id="Phobius"/>
    </source>
</evidence>
<sequence>MKRQVEDWHPAGIQVTGEKKLKIESGRRQQKYGVLLRCFYLYLCLVGTILTLRLDLGLKFRVLPVAGGLLVFALLAILKNIWRPWGRRVYQGAYLVLFLICGFGWKHLAAGWQAVENGIRRQLSVYYGVTLAEKTPLLTGERGELLLLLIFTLFFWSMETAVTRKGRTGLFLASEILIVLLELLCGCRFLHPGIFLIGGSLLALLSMGQIRGVSNQRILYRSGLWAGGLLLCLSLLAGYTGSLLNDQTKGWNEWLYQNVQKKTSQISRALESQNGLFGNHNPTADGSLNNYPVEQKDEIDLTVHTSGKPAHNMYLRGFTGGVYQGNSWSAVNRNDFADAFSEADSGWQVQNILYRYIGSRSSEEEGTVTVTRKHPGGDYGYIPYGCAVPDDGNVQADGCYASAGKEISYQGYVNWIEWMDPQPSKEAESEIESAYREYVAKEYLKVPVEGLDRLRAYCGQQDLQSVQEVIDFVVRDVQEGRTYSMDLEQVPAGQDFAEYFFFDQKKGYCIHYATTATLMFRLLGVPARYVTGYVVTPEDFTEDGDGYTAQIPDTQAHAWVEVYRAGKGWIPVEVTPGYQDSSDANTDPGENGEESTPTPEPTEEQTEEATPELTETPQPEQGGTTVTPEGENGQGTSEQETNIENGSGGQKLAGIGRVLLKIFVVLLMLAGLAGGSVGMVVLHRKRVLQERNRRFFQKNINRGICEISYAIYQILQDAKEAGVLQEIPDQKDDRKFARQTEKNLPWMEEGAYTAIVELAERATFGPDRLTKQERAQCYQFYESLEQQFWIQMPKQKRFWWKYMKAYQTS</sequence>
<proteinExistence type="predicted"/>
<evidence type="ECO:0000313" key="5">
    <source>
        <dbReference type="Proteomes" id="UP000290106"/>
    </source>
</evidence>
<dbReference type="PANTHER" id="PTHR42736">
    <property type="entry name" value="PROTEIN-GLUTAMINE GAMMA-GLUTAMYLTRANSFERASE"/>
    <property type="match status" value="1"/>
</dbReference>
<feature type="compositionally biased region" description="Acidic residues" evidence="1">
    <location>
        <begin position="601"/>
        <end position="610"/>
    </location>
</feature>
<accession>A0A4Q1REE0</accession>
<feature type="transmembrane region" description="Helical" evidence="2">
    <location>
        <begin position="135"/>
        <end position="156"/>
    </location>
</feature>
<feature type="transmembrane region" description="Helical" evidence="2">
    <location>
        <begin position="658"/>
        <end position="682"/>
    </location>
</feature>
<keyword evidence="2" id="KW-0472">Membrane</keyword>
<evidence type="ECO:0000259" key="3">
    <source>
        <dbReference type="SMART" id="SM00460"/>
    </source>
</evidence>
<evidence type="ECO:0000256" key="1">
    <source>
        <dbReference type="SAM" id="MobiDB-lite"/>
    </source>
</evidence>
<keyword evidence="2" id="KW-0812">Transmembrane</keyword>
<feature type="transmembrane region" description="Helical" evidence="2">
    <location>
        <begin position="34"/>
        <end position="54"/>
    </location>
</feature>
<organism evidence="4 5">
    <name type="scientific">Blautia faecicola</name>
    <dbReference type="NCBI Taxonomy" id="2509240"/>
    <lineage>
        <taxon>Bacteria</taxon>
        <taxon>Bacillati</taxon>
        <taxon>Bacillota</taxon>
        <taxon>Clostridia</taxon>
        <taxon>Lachnospirales</taxon>
        <taxon>Lachnospiraceae</taxon>
        <taxon>Blautia</taxon>
    </lineage>
</organism>
<name>A0A4Q1REE0_9FIRM</name>
<keyword evidence="2" id="KW-1133">Transmembrane helix</keyword>
<dbReference type="EMBL" id="SDKC01000001">
    <property type="protein sequence ID" value="RXS73858.1"/>
    <property type="molecule type" value="Genomic_DNA"/>
</dbReference>
<feature type="region of interest" description="Disordered" evidence="1">
    <location>
        <begin position="574"/>
        <end position="647"/>
    </location>
</feature>
<feature type="transmembrane region" description="Helical" evidence="2">
    <location>
        <begin position="190"/>
        <end position="207"/>
    </location>
</feature>
<dbReference type="OrthoDB" id="9804872at2"/>
<dbReference type="PANTHER" id="PTHR42736:SF1">
    <property type="entry name" value="PROTEIN-GLUTAMINE GAMMA-GLUTAMYLTRANSFERASE"/>
    <property type="match status" value="1"/>
</dbReference>
<dbReference type="InterPro" id="IPR002931">
    <property type="entry name" value="Transglutaminase-like"/>
</dbReference>
<dbReference type="SUPFAM" id="SSF54001">
    <property type="entry name" value="Cysteine proteinases"/>
    <property type="match status" value="1"/>
</dbReference>
<feature type="transmembrane region" description="Helical" evidence="2">
    <location>
        <begin position="168"/>
        <end position="184"/>
    </location>
</feature>
<feature type="compositionally biased region" description="Low complexity" evidence="1">
    <location>
        <begin position="611"/>
        <end position="622"/>
    </location>
</feature>
<reference evidence="4 5" key="1">
    <citation type="submission" date="2019-01" db="EMBL/GenBank/DDBJ databases">
        <title>Blautia sp. nov. KGMB01111 isolated human feces.</title>
        <authorList>
            <person name="Park J.-E."/>
            <person name="Kim J.-S."/>
            <person name="Park S.-H."/>
        </authorList>
    </citation>
    <scope>NUCLEOTIDE SEQUENCE [LARGE SCALE GENOMIC DNA]</scope>
    <source>
        <strain evidence="4 5">KGMB01111</strain>
    </source>
</reference>
<comment type="caution">
    <text evidence="4">The sequence shown here is derived from an EMBL/GenBank/DDBJ whole genome shotgun (WGS) entry which is preliminary data.</text>
</comment>
<dbReference type="SMART" id="SM00460">
    <property type="entry name" value="TGc"/>
    <property type="match status" value="1"/>
</dbReference>
<dbReference type="Gene3D" id="3.10.620.30">
    <property type="match status" value="1"/>
</dbReference>
<feature type="compositionally biased region" description="Polar residues" evidence="1">
    <location>
        <begin position="634"/>
        <end position="645"/>
    </location>
</feature>